<dbReference type="OrthoDB" id="4435015at2759"/>
<sequence>MSSQPLLPSYASATEQPRQNGYHLGQGRERSTQVHSAPSAKSLLKILCFITFATTAFVSSYWASQSIFTPLDEIPPESAPLLPYFSSLSLIISFCLWVGYIVLVAKDVGSGPRIQRQIVVGASVFGKLILAVAHAAISYGYERSFPEAKKPNWMLMFLAAQAWWDVFLIGVNSCLQSTAQVHW</sequence>
<protein>
    <submittedName>
        <fullName evidence="3">Uncharacterized protein</fullName>
    </submittedName>
</protein>
<feature type="transmembrane region" description="Helical" evidence="2">
    <location>
        <begin position="84"/>
        <end position="105"/>
    </location>
</feature>
<keyword evidence="4" id="KW-1185">Reference proteome</keyword>
<feature type="region of interest" description="Disordered" evidence="1">
    <location>
        <begin position="1"/>
        <end position="28"/>
    </location>
</feature>
<accession>A0A6A6XQS4</accession>
<keyword evidence="2" id="KW-0472">Membrane</keyword>
<organism evidence="3 4">
    <name type="scientific">Melanomma pulvis-pyrius CBS 109.77</name>
    <dbReference type="NCBI Taxonomy" id="1314802"/>
    <lineage>
        <taxon>Eukaryota</taxon>
        <taxon>Fungi</taxon>
        <taxon>Dikarya</taxon>
        <taxon>Ascomycota</taxon>
        <taxon>Pezizomycotina</taxon>
        <taxon>Dothideomycetes</taxon>
        <taxon>Pleosporomycetidae</taxon>
        <taxon>Pleosporales</taxon>
        <taxon>Melanommataceae</taxon>
        <taxon>Melanomma</taxon>
    </lineage>
</organism>
<proteinExistence type="predicted"/>
<gene>
    <name evidence="3" type="ORF">K505DRAFT_295878</name>
</gene>
<reference evidence="3" key="1">
    <citation type="journal article" date="2020" name="Stud. Mycol.">
        <title>101 Dothideomycetes genomes: a test case for predicting lifestyles and emergence of pathogens.</title>
        <authorList>
            <person name="Haridas S."/>
            <person name="Albert R."/>
            <person name="Binder M."/>
            <person name="Bloem J."/>
            <person name="Labutti K."/>
            <person name="Salamov A."/>
            <person name="Andreopoulos B."/>
            <person name="Baker S."/>
            <person name="Barry K."/>
            <person name="Bills G."/>
            <person name="Bluhm B."/>
            <person name="Cannon C."/>
            <person name="Castanera R."/>
            <person name="Culley D."/>
            <person name="Daum C."/>
            <person name="Ezra D."/>
            <person name="Gonzalez J."/>
            <person name="Henrissat B."/>
            <person name="Kuo A."/>
            <person name="Liang C."/>
            <person name="Lipzen A."/>
            <person name="Lutzoni F."/>
            <person name="Magnuson J."/>
            <person name="Mondo S."/>
            <person name="Nolan M."/>
            <person name="Ohm R."/>
            <person name="Pangilinan J."/>
            <person name="Park H.-J."/>
            <person name="Ramirez L."/>
            <person name="Alfaro M."/>
            <person name="Sun H."/>
            <person name="Tritt A."/>
            <person name="Yoshinaga Y."/>
            <person name="Zwiers L.-H."/>
            <person name="Turgeon B."/>
            <person name="Goodwin S."/>
            <person name="Spatafora J."/>
            <person name="Crous P."/>
            <person name="Grigoriev I."/>
        </authorList>
    </citation>
    <scope>NUCLEOTIDE SEQUENCE</scope>
    <source>
        <strain evidence="3">CBS 109.77</strain>
    </source>
</reference>
<feature type="transmembrane region" description="Helical" evidence="2">
    <location>
        <begin position="153"/>
        <end position="175"/>
    </location>
</feature>
<feature type="transmembrane region" description="Helical" evidence="2">
    <location>
        <begin position="117"/>
        <end position="141"/>
    </location>
</feature>
<keyword evidence="2" id="KW-0812">Transmembrane</keyword>
<evidence type="ECO:0000313" key="4">
    <source>
        <dbReference type="Proteomes" id="UP000799757"/>
    </source>
</evidence>
<evidence type="ECO:0000256" key="1">
    <source>
        <dbReference type="SAM" id="MobiDB-lite"/>
    </source>
</evidence>
<feature type="transmembrane region" description="Helical" evidence="2">
    <location>
        <begin position="43"/>
        <end position="64"/>
    </location>
</feature>
<evidence type="ECO:0000313" key="3">
    <source>
        <dbReference type="EMBL" id="KAF2798742.1"/>
    </source>
</evidence>
<keyword evidence="2" id="KW-1133">Transmembrane helix</keyword>
<feature type="compositionally biased region" description="Polar residues" evidence="1">
    <location>
        <begin position="1"/>
        <end position="19"/>
    </location>
</feature>
<dbReference type="Proteomes" id="UP000799757">
    <property type="component" value="Unassembled WGS sequence"/>
</dbReference>
<evidence type="ECO:0000256" key="2">
    <source>
        <dbReference type="SAM" id="Phobius"/>
    </source>
</evidence>
<name>A0A6A6XQS4_9PLEO</name>
<dbReference type="AlphaFoldDB" id="A0A6A6XQS4"/>
<dbReference type="EMBL" id="MU001777">
    <property type="protein sequence ID" value="KAF2798742.1"/>
    <property type="molecule type" value="Genomic_DNA"/>
</dbReference>